<sequence length="82" mass="9347">MRIRDERDIELFLGDEDQASRILNIIPPGVGGKTHLIYLRGEIIREKDNILVVYTKEARDLESAVEIEVSGSTVRRVSVVWP</sequence>
<proteinExistence type="predicted"/>
<dbReference type="EMBL" id="QDFR01000002">
    <property type="protein sequence ID" value="PVE55322.1"/>
    <property type="molecule type" value="Genomic_DNA"/>
</dbReference>
<evidence type="ECO:0000313" key="1">
    <source>
        <dbReference type="EMBL" id="PVE55322.1"/>
    </source>
</evidence>
<comment type="caution">
    <text evidence="1">The sequence shown here is derived from an EMBL/GenBank/DDBJ whole genome shotgun (WGS) entry which is preliminary data.</text>
</comment>
<reference evidence="1 2" key="1">
    <citation type="submission" date="2018-04" db="EMBL/GenBank/DDBJ databases">
        <authorList>
            <person name="Hagen T."/>
        </authorList>
    </citation>
    <scope>NUCLEOTIDE SEQUENCE [LARGE SCALE GENOMIC DNA]</scope>
    <source>
        <strain evidence="1 2">TPD7009</strain>
    </source>
</reference>
<evidence type="ECO:0000313" key="2">
    <source>
        <dbReference type="Proteomes" id="UP000244335"/>
    </source>
</evidence>
<dbReference type="AlphaFoldDB" id="A0AA92HA45"/>
<gene>
    <name evidence="1" type="ORF">DC430_08970</name>
</gene>
<name>A0AA92HA45_RHIRH</name>
<dbReference type="Proteomes" id="UP000244335">
    <property type="component" value="Unassembled WGS sequence"/>
</dbReference>
<protein>
    <submittedName>
        <fullName evidence="1">Uncharacterized protein</fullName>
    </submittedName>
</protein>
<organism evidence="1 2">
    <name type="scientific">Rhizobium rhizogenes</name>
    <name type="common">Agrobacterium rhizogenes</name>
    <dbReference type="NCBI Taxonomy" id="359"/>
    <lineage>
        <taxon>Bacteria</taxon>
        <taxon>Pseudomonadati</taxon>
        <taxon>Pseudomonadota</taxon>
        <taxon>Alphaproteobacteria</taxon>
        <taxon>Hyphomicrobiales</taxon>
        <taxon>Rhizobiaceae</taxon>
        <taxon>Rhizobium/Agrobacterium group</taxon>
        <taxon>Rhizobium</taxon>
    </lineage>
</organism>
<accession>A0AA92HA45</accession>